<name>A0A368GNV8_ANCCA</name>
<protein>
    <submittedName>
        <fullName evidence="1">Uncharacterized protein</fullName>
    </submittedName>
</protein>
<reference evidence="1 2" key="1">
    <citation type="submission" date="2014-10" db="EMBL/GenBank/DDBJ databases">
        <title>Draft genome of the hookworm Ancylostoma caninum.</title>
        <authorList>
            <person name="Mitreva M."/>
        </authorList>
    </citation>
    <scope>NUCLEOTIDE SEQUENCE [LARGE SCALE GENOMIC DNA]</scope>
    <source>
        <strain evidence="1 2">Baltimore</strain>
    </source>
</reference>
<evidence type="ECO:0000313" key="1">
    <source>
        <dbReference type="EMBL" id="RCN46051.1"/>
    </source>
</evidence>
<accession>A0A368GNV8</accession>
<keyword evidence="2" id="KW-1185">Reference proteome</keyword>
<proteinExistence type="predicted"/>
<organism evidence="1 2">
    <name type="scientific">Ancylostoma caninum</name>
    <name type="common">Dog hookworm</name>
    <dbReference type="NCBI Taxonomy" id="29170"/>
    <lineage>
        <taxon>Eukaryota</taxon>
        <taxon>Metazoa</taxon>
        <taxon>Ecdysozoa</taxon>
        <taxon>Nematoda</taxon>
        <taxon>Chromadorea</taxon>
        <taxon>Rhabditida</taxon>
        <taxon>Rhabditina</taxon>
        <taxon>Rhabditomorpha</taxon>
        <taxon>Strongyloidea</taxon>
        <taxon>Ancylostomatidae</taxon>
        <taxon>Ancylostomatinae</taxon>
        <taxon>Ancylostoma</taxon>
    </lineage>
</organism>
<sequence length="167" mass="18394">MRIEDKFFHYTLGNAAMLEVFYEPLNFETLTEPEAYGPRGVGKRIPPSPSPLSADVQLTNAAMQISQITVRTWLVDNISDIPSDGMSGLNNRLHNDSQDDVAAKTPSFLLGQKRRSMAPGTPSYMNNPYSGHSAPSNDIFASPIPNQLKGDCWRRCFANGFVGVESI</sequence>
<dbReference type="Proteomes" id="UP000252519">
    <property type="component" value="Unassembled WGS sequence"/>
</dbReference>
<dbReference type="OrthoDB" id="10558588at2759"/>
<comment type="caution">
    <text evidence="1">The sequence shown here is derived from an EMBL/GenBank/DDBJ whole genome shotgun (WGS) entry which is preliminary data.</text>
</comment>
<dbReference type="AlphaFoldDB" id="A0A368GNV8"/>
<dbReference type="EMBL" id="JOJR01000087">
    <property type="protein sequence ID" value="RCN46051.1"/>
    <property type="molecule type" value="Genomic_DNA"/>
</dbReference>
<evidence type="ECO:0000313" key="2">
    <source>
        <dbReference type="Proteomes" id="UP000252519"/>
    </source>
</evidence>
<gene>
    <name evidence="1" type="ORF">ANCCAN_07917</name>
</gene>
<dbReference type="STRING" id="29170.A0A368GNV8"/>